<reference evidence="3 4" key="1">
    <citation type="journal article" date="2010" name="Nature">
        <title>Genome sequencing and analysis of the model grass Brachypodium distachyon.</title>
        <authorList>
            <consortium name="International Brachypodium Initiative"/>
        </authorList>
    </citation>
    <scope>NUCLEOTIDE SEQUENCE [LARGE SCALE GENOMIC DNA]</scope>
    <source>
        <strain evidence="3">Bd21</strain>
        <strain evidence="4">cv. Bd21</strain>
    </source>
</reference>
<keyword evidence="1" id="KW-0472">Membrane</keyword>
<evidence type="ECO:0000313" key="5">
    <source>
        <dbReference type="Proteomes" id="UP000008810"/>
    </source>
</evidence>
<dbReference type="HOGENOM" id="CLU_114280_0_0_1"/>
<feature type="domain" description="Cathepsin propeptide inhibitor" evidence="2">
    <location>
        <begin position="96"/>
        <end position="153"/>
    </location>
</feature>
<dbReference type="SUPFAM" id="SSF54001">
    <property type="entry name" value="Cysteine proteinases"/>
    <property type="match status" value="1"/>
</dbReference>
<dbReference type="AlphaFoldDB" id="I1HGF9"/>
<dbReference type="ExpressionAtlas" id="I1HGF9">
    <property type="expression patterns" value="baseline"/>
</dbReference>
<gene>
    <name evidence="4" type="primary">LOC100824070</name>
    <name evidence="3" type="ORF">BRADI_2g16620v3</name>
</gene>
<dbReference type="Gene3D" id="1.10.287.2250">
    <property type="match status" value="1"/>
</dbReference>
<name>I1HGF9_BRADI</name>
<dbReference type="Proteomes" id="UP000008810">
    <property type="component" value="Chromosome 2"/>
</dbReference>
<dbReference type="RefSeq" id="XP_003567903.1">
    <property type="nucleotide sequence ID" value="XM_003567855.4"/>
</dbReference>
<dbReference type="OrthoDB" id="694856at2759"/>
<sequence length="179" mass="21090">MSPLRIFGALLIRKISSRRICGQRHFAGGVRGFCFSSRLPMYEKSHVIVAAGFLSLTLGGGIWYLKEDARERVARKKMFVMTEEEAQKEDAMKKRFEEWMIEFKPTYKDKKEAERRYEIFKQNSQRHDEFLASIGKDFPARLNCFGDRHKDEFARDGYQTHPCNSLRRHLPGVFYKCHD</sequence>
<evidence type="ECO:0000313" key="3">
    <source>
        <dbReference type="EMBL" id="KQK04892.1"/>
    </source>
</evidence>
<evidence type="ECO:0000259" key="2">
    <source>
        <dbReference type="SMART" id="SM00848"/>
    </source>
</evidence>
<reference evidence="4" key="3">
    <citation type="submission" date="2018-08" db="UniProtKB">
        <authorList>
            <consortium name="EnsemblPlants"/>
        </authorList>
    </citation>
    <scope>IDENTIFICATION</scope>
    <source>
        <strain evidence="4">cv. Bd21</strain>
    </source>
</reference>
<dbReference type="EnsemblPlants" id="KQK04892">
    <property type="protein sequence ID" value="KQK04892"/>
    <property type="gene ID" value="BRADI_2g16620v3"/>
</dbReference>
<dbReference type="Pfam" id="PF08246">
    <property type="entry name" value="Inhibitor_I29"/>
    <property type="match status" value="1"/>
</dbReference>
<accession>I1HGF9</accession>
<proteinExistence type="predicted"/>
<feature type="transmembrane region" description="Helical" evidence="1">
    <location>
        <begin position="45"/>
        <end position="65"/>
    </location>
</feature>
<protein>
    <recommendedName>
        <fullName evidence="2">Cathepsin propeptide inhibitor domain-containing protein</fullName>
    </recommendedName>
</protein>
<dbReference type="Gramene" id="KQK04892">
    <property type="protein sequence ID" value="KQK04892"/>
    <property type="gene ID" value="BRADI_2g16620v3"/>
</dbReference>
<dbReference type="InterPro" id="IPR013201">
    <property type="entry name" value="Prot_inhib_I29"/>
</dbReference>
<dbReference type="KEGG" id="bdi:100824070"/>
<dbReference type="SMART" id="SM00848">
    <property type="entry name" value="Inhibitor_I29"/>
    <property type="match status" value="1"/>
</dbReference>
<dbReference type="EMBL" id="CM000881">
    <property type="protein sequence ID" value="KQK04892.1"/>
    <property type="molecule type" value="Genomic_DNA"/>
</dbReference>
<dbReference type="GeneID" id="100824070"/>
<reference evidence="3" key="2">
    <citation type="submission" date="2017-06" db="EMBL/GenBank/DDBJ databases">
        <title>WGS assembly of Brachypodium distachyon.</title>
        <authorList>
            <consortium name="The International Brachypodium Initiative"/>
            <person name="Lucas S."/>
            <person name="Harmon-Smith M."/>
            <person name="Lail K."/>
            <person name="Tice H."/>
            <person name="Grimwood J."/>
            <person name="Bruce D."/>
            <person name="Barry K."/>
            <person name="Shu S."/>
            <person name="Lindquist E."/>
            <person name="Wang M."/>
            <person name="Pitluck S."/>
            <person name="Vogel J.P."/>
            <person name="Garvin D.F."/>
            <person name="Mockler T.C."/>
            <person name="Schmutz J."/>
            <person name="Rokhsar D."/>
            <person name="Bevan M.W."/>
        </authorList>
    </citation>
    <scope>NUCLEOTIDE SEQUENCE</scope>
    <source>
        <strain evidence="3">Bd21</strain>
    </source>
</reference>
<evidence type="ECO:0000313" key="4">
    <source>
        <dbReference type="EnsemblPlants" id="KQK04892"/>
    </source>
</evidence>
<organism evidence="3">
    <name type="scientific">Brachypodium distachyon</name>
    <name type="common">Purple false brome</name>
    <name type="synonym">Trachynia distachya</name>
    <dbReference type="NCBI Taxonomy" id="15368"/>
    <lineage>
        <taxon>Eukaryota</taxon>
        <taxon>Viridiplantae</taxon>
        <taxon>Streptophyta</taxon>
        <taxon>Embryophyta</taxon>
        <taxon>Tracheophyta</taxon>
        <taxon>Spermatophyta</taxon>
        <taxon>Magnoliopsida</taxon>
        <taxon>Liliopsida</taxon>
        <taxon>Poales</taxon>
        <taxon>Poaceae</taxon>
        <taxon>BOP clade</taxon>
        <taxon>Pooideae</taxon>
        <taxon>Stipodae</taxon>
        <taxon>Brachypodieae</taxon>
        <taxon>Brachypodium</taxon>
    </lineage>
</organism>
<evidence type="ECO:0000256" key="1">
    <source>
        <dbReference type="SAM" id="Phobius"/>
    </source>
</evidence>
<keyword evidence="1" id="KW-1133">Transmembrane helix</keyword>
<dbReference type="InterPro" id="IPR038765">
    <property type="entry name" value="Papain-like_cys_pep_sf"/>
</dbReference>
<keyword evidence="5" id="KW-1185">Reference proteome</keyword>
<keyword evidence="1" id="KW-0812">Transmembrane</keyword>